<dbReference type="AlphaFoldDB" id="A0A1D8PKH2"/>
<evidence type="ECO:0000256" key="10">
    <source>
        <dbReference type="ARBA" id="ARBA00050886"/>
    </source>
</evidence>
<sequence>MSFAYATLLIGESYLPGVLTLGNRLKQLGTKHKLLILLDVSSISLQSKQLIESIYDELIPIDNQLILSPLQKLSEQLQRQELSISYSKILLWNQLDYDSIVYLDADVLPLQNLDRLFIDYDVDDNQIGAASDSGWPDIFNSGVFKLKPNKQTFEQLLEFSVDPNNTFDGGDQGLFNEYFKLENWIRLPYLYNVTPNYRQDYQYLPAFNRFFKDIKVLHFIGQVKPWHYENVLASDLANFHQYWWDEFNKLIGDDVALKYTLLNLPRGEATKLKFGKTVNAWDKKDIEQDTELVEEEEEEEEVVSHSPIFPWEHRQEKRQPTRVFQNIPTTSTVGNVSGKSGTKEEQELDRSTETLKRTHIS</sequence>
<dbReference type="GeneID" id="3642282"/>
<dbReference type="RefSeq" id="XP_716095.1">
    <property type="nucleotide sequence ID" value="XM_711002.1"/>
</dbReference>
<evidence type="ECO:0000256" key="4">
    <source>
        <dbReference type="ARBA" id="ARBA00022723"/>
    </source>
</evidence>
<dbReference type="KEGG" id="cal:CAALFM_C306450WA"/>
<dbReference type="Pfam" id="PF01501">
    <property type="entry name" value="Glyco_transf_8"/>
    <property type="match status" value="1"/>
</dbReference>
<keyword evidence="16" id="KW-1185">Reference proteome</keyword>
<dbReference type="GO" id="GO:0005978">
    <property type="term" value="P:glycogen biosynthetic process"/>
    <property type="evidence" value="ECO:0007669"/>
    <property type="project" value="UniProtKB-KW"/>
</dbReference>
<keyword evidence="6" id="KW-0325">Glycoprotein</keyword>
<comment type="catalytic activity">
    <reaction evidence="10">
        <text>[1,4-alpha-D-glucosyl](n)-L-tyrosyl-[glycogenin] + UDP-alpha-D-glucose = [1,4-alpha-D-glucosyl](n+1)-L-tyrosyl-[glycogenin] + UDP + H(+)</text>
        <dbReference type="Rhea" id="RHEA:56560"/>
        <dbReference type="Rhea" id="RHEA-COMP:14606"/>
        <dbReference type="Rhea" id="RHEA-COMP:14607"/>
        <dbReference type="ChEBI" id="CHEBI:15378"/>
        <dbReference type="ChEBI" id="CHEBI:58223"/>
        <dbReference type="ChEBI" id="CHEBI:58885"/>
        <dbReference type="ChEBI" id="CHEBI:140574"/>
        <dbReference type="EC" id="2.4.1.186"/>
    </reaction>
</comment>
<reference evidence="15 16" key="3">
    <citation type="journal article" date="2013" name="Genome Biol.">
        <title>Assembly of a phased diploid Candida albicans genome facilitates allele-specific measurements and provides a simple model for repeat and indel structure.</title>
        <authorList>
            <person name="Muzzey D."/>
            <person name="Schwartz K."/>
            <person name="Weissman J.S."/>
            <person name="Sherlock G."/>
        </authorList>
    </citation>
    <scope>NUCLEOTIDE SEQUENCE [LARGE SCALE GENOMIC DNA]</scope>
    <source>
        <strain evidence="16">SC5314 / ATCC MYA-2876</strain>
    </source>
</reference>
<dbReference type="InterPro" id="IPR050587">
    <property type="entry name" value="GNT1/Glycosyltrans_8"/>
</dbReference>
<dbReference type="CDD" id="cd02537">
    <property type="entry name" value="GT8_Glycogenin"/>
    <property type="match status" value="1"/>
</dbReference>
<dbReference type="SMR" id="A0A1D8PKH2"/>
<dbReference type="PANTHER" id="PTHR11183">
    <property type="entry name" value="GLYCOGENIN SUBFAMILY MEMBER"/>
    <property type="match status" value="1"/>
</dbReference>
<keyword evidence="7" id="KW-0464">Manganese</keyword>
<proteinExistence type="inferred from homology"/>
<organism evidence="15 16">
    <name type="scientific">Candida albicans (strain SC5314 / ATCC MYA-2876)</name>
    <name type="common">Yeast</name>
    <dbReference type="NCBI Taxonomy" id="237561"/>
    <lineage>
        <taxon>Eukaryota</taxon>
        <taxon>Fungi</taxon>
        <taxon>Dikarya</taxon>
        <taxon>Ascomycota</taxon>
        <taxon>Saccharomycotina</taxon>
        <taxon>Pichiomycetes</taxon>
        <taxon>Debaryomycetaceae</taxon>
        <taxon>Candida/Lodderomyces clade</taxon>
        <taxon>Candida</taxon>
    </lineage>
</organism>
<dbReference type="GO" id="GO:0008466">
    <property type="term" value="F:glycogenin glucosyltransferase activity"/>
    <property type="evidence" value="ECO:0007669"/>
    <property type="project" value="UniProtKB-EC"/>
</dbReference>
<dbReference type="GO" id="GO:0016757">
    <property type="term" value="F:glycosyltransferase activity"/>
    <property type="evidence" value="ECO:0000318"/>
    <property type="project" value="GO_Central"/>
</dbReference>
<dbReference type="STRING" id="237561.A0A1D8PKH2"/>
<dbReference type="FunCoup" id="A0A1D8PKH2">
    <property type="interactions" value="91"/>
</dbReference>
<dbReference type="SUPFAM" id="SSF53448">
    <property type="entry name" value="Nucleotide-diphospho-sugar transferases"/>
    <property type="match status" value="1"/>
</dbReference>
<reference evidence="15 16" key="2">
    <citation type="journal article" date="2007" name="Genome Biol.">
        <title>Assembly of the Candida albicans genome into sixteen supercontigs aligned on the eight chromosomes.</title>
        <authorList>
            <person name="van het Hoog M."/>
            <person name="Rast T.J."/>
            <person name="Martchenko M."/>
            <person name="Grindle S."/>
            <person name="Dignard D."/>
            <person name="Hogues H."/>
            <person name="Cuomo C."/>
            <person name="Berriman M."/>
            <person name="Scherer S."/>
            <person name="Magee B.B."/>
            <person name="Whiteway M."/>
            <person name="Chibana H."/>
            <person name="Nantel A."/>
            <person name="Magee P.T."/>
        </authorList>
    </citation>
    <scope>GENOME REANNOTATION</scope>
    <source>
        <strain evidence="16">SC5314 / ATCC MYA-2876</strain>
    </source>
</reference>
<evidence type="ECO:0000313" key="16">
    <source>
        <dbReference type="Proteomes" id="UP000000559"/>
    </source>
</evidence>
<reference evidence="15 16" key="1">
    <citation type="journal article" date="2004" name="Proc. Natl. Acad. Sci. U.S.A.">
        <title>The diploid genome sequence of Candida albicans.</title>
        <authorList>
            <person name="Jones T."/>
            <person name="Federspiel N.A."/>
            <person name="Chibana H."/>
            <person name="Dungan J."/>
            <person name="Kalman S."/>
            <person name="Magee B.B."/>
            <person name="Newport G."/>
            <person name="Thorstenson Y.R."/>
            <person name="Agabian N."/>
            <person name="Magee P.T."/>
            <person name="Davis R.W."/>
            <person name="Scherer S."/>
        </authorList>
    </citation>
    <scope>NUCLEOTIDE SEQUENCE [LARGE SCALE GENOMIC DNA]</scope>
    <source>
        <strain evidence="16">SC5314 / ATCC MYA-2876</strain>
    </source>
</reference>
<comment type="similarity">
    <text evidence="8">Belongs to the glycosyltransferase 8 family. Glycogenin subfamily.</text>
</comment>
<evidence type="ECO:0000256" key="13">
    <source>
        <dbReference type="SAM" id="MobiDB-lite"/>
    </source>
</evidence>
<keyword evidence="2" id="KW-0963">Cytoplasm</keyword>
<name>A0A1D8PKH2_CANAL</name>
<evidence type="ECO:0000256" key="7">
    <source>
        <dbReference type="ARBA" id="ARBA00023211"/>
    </source>
</evidence>
<evidence type="ECO:0000256" key="5">
    <source>
        <dbReference type="ARBA" id="ARBA00023056"/>
    </source>
</evidence>
<dbReference type="InterPro" id="IPR002495">
    <property type="entry name" value="Glyco_trans_8"/>
</dbReference>
<dbReference type="OrthoDB" id="2014201at2759"/>
<protein>
    <recommendedName>
        <fullName evidence="9">glycogenin glucosyltransferase</fullName>
        <ecNumber evidence="9">2.4.1.186</ecNumber>
    </recommendedName>
</protein>
<comment type="catalytic activity">
    <reaction evidence="11">
        <text>L-tyrosyl-[glycogenin] + UDP-alpha-D-glucose = alpha-D-glucosyl-L-tyrosyl-[glycogenin] + UDP + H(+)</text>
        <dbReference type="Rhea" id="RHEA:23360"/>
        <dbReference type="Rhea" id="RHEA-COMP:14604"/>
        <dbReference type="Rhea" id="RHEA-COMP:14605"/>
        <dbReference type="ChEBI" id="CHEBI:15378"/>
        <dbReference type="ChEBI" id="CHEBI:46858"/>
        <dbReference type="ChEBI" id="CHEBI:58223"/>
        <dbReference type="ChEBI" id="CHEBI:58885"/>
        <dbReference type="ChEBI" id="CHEBI:140573"/>
        <dbReference type="EC" id="2.4.1.186"/>
    </reaction>
</comment>
<evidence type="ECO:0000256" key="6">
    <source>
        <dbReference type="ARBA" id="ARBA00023180"/>
    </source>
</evidence>
<gene>
    <name evidence="14 15" type="primary">GLG2</name>
    <name evidence="15" type="ordered locus">CAALFM_C306450WA</name>
    <name evidence="14" type="ordered locus">orf19.7434</name>
</gene>
<evidence type="ECO:0000256" key="9">
    <source>
        <dbReference type="ARBA" id="ARBA00038934"/>
    </source>
</evidence>
<keyword evidence="5" id="KW-0320">Glycogen biosynthesis</keyword>
<dbReference type="Proteomes" id="UP000000559">
    <property type="component" value="Chromosome 3"/>
</dbReference>
<feature type="region of interest" description="Disordered" evidence="13">
    <location>
        <begin position="294"/>
        <end position="361"/>
    </location>
</feature>
<dbReference type="InParanoid" id="A0A1D8PKH2"/>
<dbReference type="EMBL" id="CP017625">
    <property type="protein sequence ID" value="AOW28652.1"/>
    <property type="molecule type" value="Genomic_DNA"/>
</dbReference>
<dbReference type="InterPro" id="IPR029044">
    <property type="entry name" value="Nucleotide-diphossugar_trans"/>
</dbReference>
<evidence type="ECO:0000256" key="2">
    <source>
        <dbReference type="ARBA" id="ARBA00022490"/>
    </source>
</evidence>
<dbReference type="Gene3D" id="3.90.550.10">
    <property type="entry name" value="Spore Coat Polysaccharide Biosynthesis Protein SpsA, Chain A"/>
    <property type="match status" value="1"/>
</dbReference>
<dbReference type="eggNOG" id="KOG1950">
    <property type="taxonomic scope" value="Eukaryota"/>
</dbReference>
<evidence type="ECO:0000313" key="14">
    <source>
        <dbReference type="CGD" id="CAL0000196029"/>
    </source>
</evidence>
<keyword evidence="3" id="KW-0808">Transferase</keyword>
<feature type="compositionally biased region" description="Basic and acidic residues" evidence="13">
    <location>
        <begin position="341"/>
        <end position="361"/>
    </location>
</feature>
<dbReference type="VEuPathDB" id="FungiDB:C3_06450W_A"/>
<evidence type="ECO:0000256" key="3">
    <source>
        <dbReference type="ARBA" id="ARBA00022679"/>
    </source>
</evidence>
<evidence type="ECO:0000256" key="1">
    <source>
        <dbReference type="ARBA" id="ARBA00004496"/>
    </source>
</evidence>
<evidence type="ECO:0000313" key="15">
    <source>
        <dbReference type="EMBL" id="AOW28652.1"/>
    </source>
</evidence>
<accession>A0A1D8PKH2</accession>
<dbReference type="OMA" id="KILIWKQ"/>
<comment type="subcellular location">
    <subcellularLocation>
        <location evidence="1">Cytoplasm</location>
    </subcellularLocation>
</comment>
<comment type="function">
    <text evidence="12">Self-glucosylating initiator of glycogen synthesis. It catalyzes the formation of a short alpha (1,4)-glucosyl chain covalently attached via a glucose 1-O-tyrosyl linkage to internal tyrosine residues and these chains act as primers for the elongation reaction catalyzed by glycogen synthase. Capable of transferring glucosyl residues to unbound acceptors such as free oligoglucans or oligoglucan derivatives.</text>
</comment>
<evidence type="ECO:0000256" key="12">
    <source>
        <dbReference type="ARBA" id="ARBA00059480"/>
    </source>
</evidence>
<dbReference type="CGD" id="CAL0000196029">
    <property type="gene designation" value="GLG2"/>
</dbReference>
<keyword evidence="4" id="KW-0479">Metal-binding</keyword>
<dbReference type="GO" id="GO:0046872">
    <property type="term" value="F:metal ion binding"/>
    <property type="evidence" value="ECO:0007669"/>
    <property type="project" value="UniProtKB-KW"/>
</dbReference>
<evidence type="ECO:0000256" key="8">
    <source>
        <dbReference type="ARBA" id="ARBA00038162"/>
    </source>
</evidence>
<evidence type="ECO:0000256" key="11">
    <source>
        <dbReference type="ARBA" id="ARBA00052293"/>
    </source>
</evidence>
<feature type="compositionally biased region" description="Polar residues" evidence="13">
    <location>
        <begin position="322"/>
        <end position="340"/>
    </location>
</feature>
<dbReference type="EC" id="2.4.1.186" evidence="9"/>
<dbReference type="GO" id="GO:0005737">
    <property type="term" value="C:cytoplasm"/>
    <property type="evidence" value="ECO:0000318"/>
    <property type="project" value="GO_Central"/>
</dbReference>
<dbReference type="FunFam" id="3.90.550.10:FF:000148">
    <property type="entry name" value="Glg2p"/>
    <property type="match status" value="1"/>
</dbReference>